<dbReference type="Proteomes" id="UP000033615">
    <property type="component" value="Unassembled WGS sequence"/>
</dbReference>
<feature type="domain" description="Response regulatory" evidence="7">
    <location>
        <begin position="2"/>
        <end position="137"/>
    </location>
</feature>
<feature type="domain" description="HTH luxR-type" evidence="6">
    <location>
        <begin position="159"/>
        <end position="224"/>
    </location>
</feature>
<reference evidence="8" key="1">
    <citation type="submission" date="2016-12" db="EMBL/GenBank/DDBJ databases">
        <title>Genome sequence of Streptomyces antioxidans MUSC 164.</title>
        <authorList>
            <person name="Lee L.-H."/>
            <person name="Ser H.-L."/>
        </authorList>
    </citation>
    <scope>NUCLEOTIDE SEQUENCE [LARGE SCALE GENOMIC DNA]</scope>
    <source>
        <strain evidence="8">MUSC 164</strain>
    </source>
</reference>
<name>A0A1V4CU24_9ACTN</name>
<dbReference type="PROSITE" id="PS50043">
    <property type="entry name" value="HTH_LUXR_2"/>
    <property type="match status" value="1"/>
</dbReference>
<dbReference type="PANTHER" id="PTHR43214">
    <property type="entry name" value="TWO-COMPONENT RESPONSE REGULATOR"/>
    <property type="match status" value="1"/>
</dbReference>
<accession>A0A1V4CU24</accession>
<gene>
    <name evidence="8" type="ORF">VT50_0237370</name>
</gene>
<keyword evidence="4" id="KW-0804">Transcription</keyword>
<dbReference type="Gene3D" id="3.40.50.2300">
    <property type="match status" value="1"/>
</dbReference>
<keyword evidence="1 5" id="KW-0597">Phosphoprotein</keyword>
<dbReference type="InterPro" id="IPR058245">
    <property type="entry name" value="NreC/VraR/RcsB-like_REC"/>
</dbReference>
<dbReference type="GO" id="GO:0006355">
    <property type="term" value="P:regulation of DNA-templated transcription"/>
    <property type="evidence" value="ECO:0007669"/>
    <property type="project" value="InterPro"/>
</dbReference>
<dbReference type="Pfam" id="PF00072">
    <property type="entry name" value="Response_reg"/>
    <property type="match status" value="1"/>
</dbReference>
<comment type="caution">
    <text evidence="8">The sequence shown here is derived from an EMBL/GenBank/DDBJ whole genome shotgun (WGS) entry which is preliminary data.</text>
</comment>
<dbReference type="EMBL" id="LAKD02000187">
    <property type="protein sequence ID" value="OPF69265.1"/>
    <property type="molecule type" value="Genomic_DNA"/>
</dbReference>
<sequence length="229" mass="24626">MRVILADDSTLLREGLVRLLTEEGHEVVAAVGDGTALVAAVEAAPDVDAVVVDVRMPPTHTDEGLRAALEIRRRWPGVGVLVLSQYVEKRYATELLTGEGAGETDGPGAPAAPSGGVGYVLKDRVVQVDEFLDALERVATGRAAFDPEVVRRLLARSTRTDPLSRLTPRERDVLDAMAQGHANAAIAERLYVSRSAVEKHINAIFDKLELPGNAGYSRRVLAVLRYLGS</sequence>
<dbReference type="CDD" id="cd06170">
    <property type="entry name" value="LuxR_C_like"/>
    <property type="match status" value="1"/>
</dbReference>
<dbReference type="AlphaFoldDB" id="A0A1V4CU24"/>
<dbReference type="PROSITE" id="PS50110">
    <property type="entry name" value="RESPONSE_REGULATORY"/>
    <property type="match status" value="1"/>
</dbReference>
<organism evidence="8 9">
    <name type="scientific">Streptomyces antioxidans</name>
    <dbReference type="NCBI Taxonomy" id="1507734"/>
    <lineage>
        <taxon>Bacteria</taxon>
        <taxon>Bacillati</taxon>
        <taxon>Actinomycetota</taxon>
        <taxon>Actinomycetes</taxon>
        <taxon>Kitasatosporales</taxon>
        <taxon>Streptomycetaceae</taxon>
        <taxon>Streptomyces</taxon>
    </lineage>
</organism>
<dbReference type="OrthoDB" id="9808843at2"/>
<dbReference type="InterPro" id="IPR001789">
    <property type="entry name" value="Sig_transdc_resp-reg_receiver"/>
</dbReference>
<dbReference type="PANTHER" id="PTHR43214:SF24">
    <property type="entry name" value="TRANSCRIPTIONAL REGULATORY PROTEIN NARL-RELATED"/>
    <property type="match status" value="1"/>
</dbReference>
<dbReference type="PRINTS" id="PR00038">
    <property type="entry name" value="HTHLUXR"/>
</dbReference>
<evidence type="ECO:0000256" key="2">
    <source>
        <dbReference type="ARBA" id="ARBA00023015"/>
    </source>
</evidence>
<evidence type="ECO:0000259" key="6">
    <source>
        <dbReference type="PROSITE" id="PS50043"/>
    </source>
</evidence>
<dbReference type="InterPro" id="IPR011006">
    <property type="entry name" value="CheY-like_superfamily"/>
</dbReference>
<dbReference type="GO" id="GO:0000160">
    <property type="term" value="P:phosphorelay signal transduction system"/>
    <property type="evidence" value="ECO:0007669"/>
    <property type="project" value="InterPro"/>
</dbReference>
<proteinExistence type="predicted"/>
<dbReference type="Pfam" id="PF00196">
    <property type="entry name" value="GerE"/>
    <property type="match status" value="1"/>
</dbReference>
<evidence type="ECO:0000313" key="8">
    <source>
        <dbReference type="EMBL" id="OPF69265.1"/>
    </source>
</evidence>
<dbReference type="CDD" id="cd17535">
    <property type="entry name" value="REC_NarL-like"/>
    <property type="match status" value="1"/>
</dbReference>
<dbReference type="InterPro" id="IPR000792">
    <property type="entry name" value="Tscrpt_reg_LuxR_C"/>
</dbReference>
<keyword evidence="3 8" id="KW-0238">DNA-binding</keyword>
<dbReference type="SMART" id="SM00421">
    <property type="entry name" value="HTH_LUXR"/>
    <property type="match status" value="1"/>
</dbReference>
<evidence type="ECO:0000256" key="4">
    <source>
        <dbReference type="ARBA" id="ARBA00023163"/>
    </source>
</evidence>
<dbReference type="SUPFAM" id="SSF52172">
    <property type="entry name" value="CheY-like"/>
    <property type="match status" value="1"/>
</dbReference>
<evidence type="ECO:0000259" key="7">
    <source>
        <dbReference type="PROSITE" id="PS50110"/>
    </source>
</evidence>
<evidence type="ECO:0000256" key="1">
    <source>
        <dbReference type="ARBA" id="ARBA00022553"/>
    </source>
</evidence>
<protein>
    <submittedName>
        <fullName evidence="8">DNA-binding response regulator</fullName>
    </submittedName>
</protein>
<dbReference type="InterPro" id="IPR039420">
    <property type="entry name" value="WalR-like"/>
</dbReference>
<dbReference type="SMART" id="SM00448">
    <property type="entry name" value="REC"/>
    <property type="match status" value="1"/>
</dbReference>
<keyword evidence="9" id="KW-1185">Reference proteome</keyword>
<keyword evidence="2" id="KW-0805">Transcription regulation</keyword>
<feature type="modified residue" description="4-aspartylphosphate" evidence="5">
    <location>
        <position position="53"/>
    </location>
</feature>
<dbReference type="RefSeq" id="WP_046087617.1">
    <property type="nucleotide sequence ID" value="NZ_LAKD02000187.1"/>
</dbReference>
<evidence type="ECO:0000313" key="9">
    <source>
        <dbReference type="Proteomes" id="UP000033615"/>
    </source>
</evidence>
<evidence type="ECO:0000256" key="3">
    <source>
        <dbReference type="ARBA" id="ARBA00023125"/>
    </source>
</evidence>
<dbReference type="GO" id="GO:0003677">
    <property type="term" value="F:DNA binding"/>
    <property type="evidence" value="ECO:0007669"/>
    <property type="project" value="UniProtKB-KW"/>
</dbReference>
<evidence type="ECO:0000256" key="5">
    <source>
        <dbReference type="PROSITE-ProRule" id="PRU00169"/>
    </source>
</evidence>